<evidence type="ECO:0000313" key="3">
    <source>
        <dbReference type="Proteomes" id="UP000316993"/>
    </source>
</evidence>
<gene>
    <name evidence="2" type="ORF">BDD18_0693</name>
</gene>
<evidence type="ECO:0000256" key="1">
    <source>
        <dbReference type="SAM" id="MobiDB-lite"/>
    </source>
</evidence>
<reference evidence="2 3" key="1">
    <citation type="submission" date="2019-06" db="EMBL/GenBank/DDBJ databases">
        <title>Genomic Encyclopedia of Archaeal and Bacterial Type Strains, Phase II (KMG-II): from individual species to whole genera.</title>
        <authorList>
            <person name="Goeker M."/>
        </authorList>
    </citation>
    <scope>NUCLEOTIDE SEQUENCE [LARGE SCALE GENOMIC DNA]</scope>
    <source>
        <strain evidence="2 3">DSM 7270</strain>
    </source>
</reference>
<organism evidence="2 3">
    <name type="scientific">Acidovorax temperans</name>
    <dbReference type="NCBI Taxonomy" id="80878"/>
    <lineage>
        <taxon>Bacteria</taxon>
        <taxon>Pseudomonadati</taxon>
        <taxon>Pseudomonadota</taxon>
        <taxon>Betaproteobacteria</taxon>
        <taxon>Burkholderiales</taxon>
        <taxon>Comamonadaceae</taxon>
        <taxon>Acidovorax</taxon>
    </lineage>
</organism>
<dbReference type="EMBL" id="VFPV01000001">
    <property type="protein sequence ID" value="TQN07561.1"/>
    <property type="molecule type" value="Genomic_DNA"/>
</dbReference>
<proteinExistence type="predicted"/>
<dbReference type="Proteomes" id="UP000316993">
    <property type="component" value="Unassembled WGS sequence"/>
</dbReference>
<feature type="region of interest" description="Disordered" evidence="1">
    <location>
        <begin position="81"/>
        <end position="116"/>
    </location>
</feature>
<dbReference type="RefSeq" id="WP_142081422.1">
    <property type="nucleotide sequence ID" value="NZ_VFPV01000001.1"/>
</dbReference>
<comment type="caution">
    <text evidence="2">The sequence shown here is derived from an EMBL/GenBank/DDBJ whole genome shotgun (WGS) entry which is preliminary data.</text>
</comment>
<dbReference type="AlphaFoldDB" id="A0A543LK13"/>
<sequence length="143" mass="15573">MRLNLSDAVDDLAPPPPPCFFNRSSWMLYLKSAAAAQNHKGSQPVIIVAADGEPAFNTRLNYCADCTQAKSLEMQGKGRCNPYHLSDDPEPVPAGGWQASDTAAPPRTKTQQAQDLPVSQALRWQDAFERLVTHLLALGARTV</sequence>
<accession>A0A543LK13</accession>
<name>A0A543LK13_9BURK</name>
<evidence type="ECO:0000313" key="2">
    <source>
        <dbReference type="EMBL" id="TQN07561.1"/>
    </source>
</evidence>
<protein>
    <submittedName>
        <fullName evidence="2">Uncharacterized protein</fullName>
    </submittedName>
</protein>